<keyword evidence="8" id="KW-0418">Kinase</keyword>
<dbReference type="Gene3D" id="3.30.565.10">
    <property type="entry name" value="Histidine kinase-like ATPase, C-terminal domain"/>
    <property type="match status" value="1"/>
</dbReference>
<comment type="catalytic activity">
    <reaction evidence="1">
        <text>ATP + protein L-histidine = ADP + protein N-phospho-L-histidine.</text>
        <dbReference type="EC" id="2.7.13.3"/>
    </reaction>
</comment>
<dbReference type="CDD" id="cd00082">
    <property type="entry name" value="HisKA"/>
    <property type="match status" value="1"/>
</dbReference>
<dbReference type="SUPFAM" id="SSF52172">
    <property type="entry name" value="CheY-like"/>
    <property type="match status" value="1"/>
</dbReference>
<dbReference type="Proteomes" id="UP000663929">
    <property type="component" value="Chromosome"/>
</dbReference>
<dbReference type="SUPFAM" id="SSF47384">
    <property type="entry name" value="Homodimeric domain of signal transducing histidine kinase"/>
    <property type="match status" value="1"/>
</dbReference>
<evidence type="ECO:0000259" key="7">
    <source>
        <dbReference type="PROSITE" id="PS50110"/>
    </source>
</evidence>
<dbReference type="GO" id="GO:0000155">
    <property type="term" value="F:phosphorelay sensor kinase activity"/>
    <property type="evidence" value="ECO:0007669"/>
    <property type="project" value="InterPro"/>
</dbReference>
<dbReference type="KEGG" id="scor:J3U87_13860"/>
<feature type="coiled-coil region" evidence="5">
    <location>
        <begin position="120"/>
        <end position="150"/>
    </location>
</feature>
<evidence type="ECO:0000256" key="5">
    <source>
        <dbReference type="SAM" id="Coils"/>
    </source>
</evidence>
<dbReference type="InterPro" id="IPR001789">
    <property type="entry name" value="Sig_transdc_resp-reg_receiver"/>
</dbReference>
<dbReference type="SMART" id="SM00448">
    <property type="entry name" value="REC"/>
    <property type="match status" value="1"/>
</dbReference>
<dbReference type="AlphaFoldDB" id="A0A8A4TU92"/>
<dbReference type="RefSeq" id="WP_237383638.1">
    <property type="nucleotide sequence ID" value="NZ_CP071793.1"/>
</dbReference>
<evidence type="ECO:0000256" key="2">
    <source>
        <dbReference type="ARBA" id="ARBA00012438"/>
    </source>
</evidence>
<dbReference type="PRINTS" id="PR00344">
    <property type="entry name" value="BCTRLSENSOR"/>
</dbReference>
<dbReference type="Pfam" id="PF02518">
    <property type="entry name" value="HATPase_c"/>
    <property type="match status" value="1"/>
</dbReference>
<sequence>MTQAVILVVDDHPHNLKVLFNLLTDSGYKVLVAQTGESALEQAIRTKPDLILLDIMMPGIGGFATCRRLKEHESTQSIPVIFLSALAESNHIVEGFNVGAVDYITKPFRQREVLVRIHTHLSLRNLQQSLEEKRQELERALEDKRQILNITVHDLKNPLQAIAGYLDLVRTQDGEIIDRIKQSTKVMFGIIDGLMRSAELENAGLALNTEPKYIAELVGVAGQEFAGQAKAKNQRMSFEIDKTCLAMVDPLRFYEAIANYLSNALKFSPSDTEIVITLRREGDRIHFSVRDQGPGLTEKDLQKVFGKFCRLSAKPTGSEPSTGLGLSIVKALVELHDGEVGVHNNPEGGCTFFLWIPAAASS</sequence>
<dbReference type="PROSITE" id="PS50109">
    <property type="entry name" value="HIS_KIN"/>
    <property type="match status" value="1"/>
</dbReference>
<dbReference type="InterPro" id="IPR036890">
    <property type="entry name" value="HATPase_C_sf"/>
</dbReference>
<proteinExistence type="predicted"/>
<feature type="domain" description="Histidine kinase" evidence="6">
    <location>
        <begin position="150"/>
        <end position="360"/>
    </location>
</feature>
<dbReference type="CDD" id="cd19920">
    <property type="entry name" value="REC_PA4781-like"/>
    <property type="match status" value="1"/>
</dbReference>
<dbReference type="InterPro" id="IPR011006">
    <property type="entry name" value="CheY-like_superfamily"/>
</dbReference>
<evidence type="ECO:0000256" key="1">
    <source>
        <dbReference type="ARBA" id="ARBA00000085"/>
    </source>
</evidence>
<evidence type="ECO:0000256" key="4">
    <source>
        <dbReference type="PROSITE-ProRule" id="PRU00169"/>
    </source>
</evidence>
<name>A0A8A4TU92_SULCO</name>
<dbReference type="InterPro" id="IPR036097">
    <property type="entry name" value="HisK_dim/P_sf"/>
</dbReference>
<evidence type="ECO:0000256" key="3">
    <source>
        <dbReference type="ARBA" id="ARBA00022553"/>
    </source>
</evidence>
<dbReference type="CDD" id="cd00075">
    <property type="entry name" value="HATPase"/>
    <property type="match status" value="1"/>
</dbReference>
<dbReference type="InterPro" id="IPR004358">
    <property type="entry name" value="Sig_transdc_His_kin-like_C"/>
</dbReference>
<dbReference type="SMART" id="SM00387">
    <property type="entry name" value="HATPase_c"/>
    <property type="match status" value="1"/>
</dbReference>
<feature type="modified residue" description="4-aspartylphosphate" evidence="4">
    <location>
        <position position="54"/>
    </location>
</feature>
<dbReference type="EMBL" id="CP071793">
    <property type="protein sequence ID" value="QTD53536.1"/>
    <property type="molecule type" value="Genomic_DNA"/>
</dbReference>
<keyword evidence="5" id="KW-0175">Coiled coil</keyword>
<gene>
    <name evidence="8" type="ORF">J3U87_13860</name>
</gene>
<dbReference type="PANTHER" id="PTHR43547:SF2">
    <property type="entry name" value="HYBRID SIGNAL TRANSDUCTION HISTIDINE KINASE C"/>
    <property type="match status" value="1"/>
</dbReference>
<dbReference type="Gene3D" id="3.40.50.2300">
    <property type="match status" value="1"/>
</dbReference>
<dbReference type="InterPro" id="IPR003661">
    <property type="entry name" value="HisK_dim/P_dom"/>
</dbReference>
<reference evidence="8" key="1">
    <citation type="submission" date="2021-03" db="EMBL/GenBank/DDBJ databases">
        <title>Acanthopleuribacteraceae sp. M133.</title>
        <authorList>
            <person name="Wang G."/>
        </authorList>
    </citation>
    <scope>NUCLEOTIDE SEQUENCE</scope>
    <source>
        <strain evidence="8">M133</strain>
    </source>
</reference>
<dbReference type="Pfam" id="PF00512">
    <property type="entry name" value="HisKA"/>
    <property type="match status" value="1"/>
</dbReference>
<dbReference type="Gene3D" id="1.10.287.130">
    <property type="match status" value="1"/>
</dbReference>
<evidence type="ECO:0000313" key="9">
    <source>
        <dbReference type="Proteomes" id="UP000663929"/>
    </source>
</evidence>
<dbReference type="InterPro" id="IPR005467">
    <property type="entry name" value="His_kinase_dom"/>
</dbReference>
<evidence type="ECO:0000259" key="6">
    <source>
        <dbReference type="PROSITE" id="PS50109"/>
    </source>
</evidence>
<keyword evidence="9" id="KW-1185">Reference proteome</keyword>
<protein>
    <recommendedName>
        <fullName evidence="2">histidine kinase</fullName>
        <ecNumber evidence="2">2.7.13.3</ecNumber>
    </recommendedName>
</protein>
<dbReference type="InterPro" id="IPR003594">
    <property type="entry name" value="HATPase_dom"/>
</dbReference>
<keyword evidence="8" id="KW-0808">Transferase</keyword>
<dbReference type="PROSITE" id="PS50110">
    <property type="entry name" value="RESPONSE_REGULATORY"/>
    <property type="match status" value="1"/>
</dbReference>
<dbReference type="SMART" id="SM00388">
    <property type="entry name" value="HisKA"/>
    <property type="match status" value="1"/>
</dbReference>
<organism evidence="8 9">
    <name type="scientific">Sulfidibacter corallicola</name>
    <dbReference type="NCBI Taxonomy" id="2818388"/>
    <lineage>
        <taxon>Bacteria</taxon>
        <taxon>Pseudomonadati</taxon>
        <taxon>Acidobacteriota</taxon>
        <taxon>Holophagae</taxon>
        <taxon>Acanthopleuribacterales</taxon>
        <taxon>Acanthopleuribacteraceae</taxon>
        <taxon>Sulfidibacter</taxon>
    </lineage>
</organism>
<evidence type="ECO:0000313" key="8">
    <source>
        <dbReference type="EMBL" id="QTD53536.1"/>
    </source>
</evidence>
<dbReference type="EC" id="2.7.13.3" evidence="2"/>
<dbReference type="Pfam" id="PF00072">
    <property type="entry name" value="Response_reg"/>
    <property type="match status" value="1"/>
</dbReference>
<dbReference type="PANTHER" id="PTHR43547">
    <property type="entry name" value="TWO-COMPONENT HISTIDINE KINASE"/>
    <property type="match status" value="1"/>
</dbReference>
<feature type="domain" description="Response regulatory" evidence="7">
    <location>
        <begin position="5"/>
        <end position="121"/>
    </location>
</feature>
<dbReference type="SUPFAM" id="SSF55874">
    <property type="entry name" value="ATPase domain of HSP90 chaperone/DNA topoisomerase II/histidine kinase"/>
    <property type="match status" value="1"/>
</dbReference>
<accession>A0A8A4TU92</accession>
<keyword evidence="3 4" id="KW-0597">Phosphoprotein</keyword>